<evidence type="ECO:0000313" key="3">
    <source>
        <dbReference type="EMBL" id="PKS13226.1"/>
    </source>
</evidence>
<accession>A0A2N3NL94</accession>
<protein>
    <recommendedName>
        <fullName evidence="2">5'-3' DNA helicase ZGRF1-like N-terminal domain-containing protein</fullName>
    </recommendedName>
</protein>
<sequence length="503" mass="54837">MIPATTCTSKTAPVLDFSCLFTHDLKRKQKRWQDGRLTFHAFNRRVMVYDERGNFIGDTHWRGADEIYDGDEVELDRGGVIVQVSEFLGKKEQDLSKIFAKRARSAGQVIDLRTSSGVQDVNQSHSPNSRSHRLPLSSIVSTTGRQLGRAVIPTTSPFQQRQVCRLQPTQFVDTDSQKRRKLDCTEARKSSYATSLFGASLNLSRQASSPVLTKDRGLPDAASSNVFTIVSEEQQSSAMPPARMSSFGRSASAVDRGVTSKGPRIGSHAADELGVQQRHLRQKAVSSGNTSRPGRKNPTSASEGTTINSQHNQWRDLQESGSSVLGHSIAGGTPLDRTTSRGLGLKAAKDIPGVSAANNKGSQMQRDSTEIGPTTELRLPTFQRRGLLVAKRSSLKTAMTRTPPTPASKSLETESLCSSDTTSKRRLVRSDHEFSSMLGPWQSNPEGDIVADRVAPVLSERADNPLHDSSLCNPSTRGIGGGPWSREAFDLLDQGRPTRKSCP</sequence>
<dbReference type="VEuPathDB" id="FungiDB:jhhlp_000572"/>
<feature type="domain" description="5'-3' DNA helicase ZGRF1-like N-terminal" evidence="2">
    <location>
        <begin position="14"/>
        <end position="95"/>
    </location>
</feature>
<name>A0A2N3NL94_9PEZI</name>
<evidence type="ECO:0000256" key="1">
    <source>
        <dbReference type="SAM" id="MobiDB-lite"/>
    </source>
</evidence>
<comment type="caution">
    <text evidence="3">The sequence shown here is derived from an EMBL/GenBank/DDBJ whole genome shotgun (WGS) entry which is preliminary data.</text>
</comment>
<feature type="compositionally biased region" description="Polar residues" evidence="1">
    <location>
        <begin position="284"/>
        <end position="312"/>
    </location>
</feature>
<dbReference type="InParanoid" id="A0A2N3NL94"/>
<dbReference type="InterPro" id="IPR018838">
    <property type="entry name" value="ZGRF1-like_N"/>
</dbReference>
<evidence type="ECO:0000259" key="2">
    <source>
        <dbReference type="Pfam" id="PF10382"/>
    </source>
</evidence>
<gene>
    <name evidence="3" type="ORF">jhhlp_000572</name>
</gene>
<reference evidence="3 4" key="1">
    <citation type="journal article" date="2017" name="G3 (Bethesda)">
        <title>First Draft Genome Sequence of the Pathogenic Fungus Lomentospora prolificans (Formerly Scedosporium prolificans).</title>
        <authorList>
            <person name="Luo R."/>
            <person name="Zimin A."/>
            <person name="Workman R."/>
            <person name="Fan Y."/>
            <person name="Pertea G."/>
            <person name="Grossman N."/>
            <person name="Wear M.P."/>
            <person name="Jia B."/>
            <person name="Miller H."/>
            <person name="Casadevall A."/>
            <person name="Timp W."/>
            <person name="Zhang S.X."/>
            <person name="Salzberg S.L."/>
        </authorList>
    </citation>
    <scope>NUCLEOTIDE SEQUENCE [LARGE SCALE GENOMIC DNA]</scope>
    <source>
        <strain evidence="3 4">JHH-5317</strain>
    </source>
</reference>
<feature type="region of interest" description="Disordered" evidence="1">
    <location>
        <begin position="397"/>
        <end position="424"/>
    </location>
</feature>
<dbReference type="InterPro" id="IPR052800">
    <property type="entry name" value="DNA_Repair_Helicase_ZGRF1"/>
</dbReference>
<dbReference type="GO" id="GO:0035861">
    <property type="term" value="C:site of double-strand break"/>
    <property type="evidence" value="ECO:0007669"/>
    <property type="project" value="TreeGrafter"/>
</dbReference>
<feature type="region of interest" description="Disordered" evidence="1">
    <location>
        <begin position="462"/>
        <end position="503"/>
    </location>
</feature>
<dbReference type="Pfam" id="PF10382">
    <property type="entry name" value="ZGRF1-like_N"/>
    <property type="match status" value="1"/>
</dbReference>
<evidence type="ECO:0000313" key="4">
    <source>
        <dbReference type="Proteomes" id="UP000233524"/>
    </source>
</evidence>
<feature type="region of interest" description="Disordered" evidence="1">
    <location>
        <begin position="232"/>
        <end position="340"/>
    </location>
</feature>
<dbReference type="AlphaFoldDB" id="A0A2N3NL94"/>
<dbReference type="GO" id="GO:0006302">
    <property type="term" value="P:double-strand break repair"/>
    <property type="evidence" value="ECO:0007669"/>
    <property type="project" value="TreeGrafter"/>
</dbReference>
<keyword evidence="4" id="KW-1185">Reference proteome</keyword>
<feature type="compositionally biased region" description="Polar residues" evidence="1">
    <location>
        <begin position="397"/>
        <end position="421"/>
    </location>
</feature>
<dbReference type="OrthoDB" id="6513042at2759"/>
<dbReference type="EMBL" id="NLAX01000002">
    <property type="protein sequence ID" value="PKS13226.1"/>
    <property type="molecule type" value="Genomic_DNA"/>
</dbReference>
<dbReference type="GO" id="GO:0005634">
    <property type="term" value="C:nucleus"/>
    <property type="evidence" value="ECO:0007669"/>
    <property type="project" value="TreeGrafter"/>
</dbReference>
<proteinExistence type="predicted"/>
<organism evidence="3 4">
    <name type="scientific">Lomentospora prolificans</name>
    <dbReference type="NCBI Taxonomy" id="41688"/>
    <lineage>
        <taxon>Eukaryota</taxon>
        <taxon>Fungi</taxon>
        <taxon>Dikarya</taxon>
        <taxon>Ascomycota</taxon>
        <taxon>Pezizomycotina</taxon>
        <taxon>Sordariomycetes</taxon>
        <taxon>Hypocreomycetidae</taxon>
        <taxon>Microascales</taxon>
        <taxon>Microascaceae</taxon>
        <taxon>Lomentospora</taxon>
    </lineage>
</organism>
<dbReference type="PANTHER" id="PTHR28535:SF1">
    <property type="entry name" value="PROTEIN ZGRF1"/>
    <property type="match status" value="1"/>
</dbReference>
<dbReference type="STRING" id="41688.A0A2N3NL94"/>
<dbReference type="PANTHER" id="PTHR28535">
    <property type="entry name" value="ZINC FINGER GRF-TYPE CONTAINING 1"/>
    <property type="match status" value="1"/>
</dbReference>
<dbReference type="Proteomes" id="UP000233524">
    <property type="component" value="Unassembled WGS sequence"/>
</dbReference>